<dbReference type="Proteomes" id="UP000700334">
    <property type="component" value="Unassembled WGS sequence"/>
</dbReference>
<dbReference type="EMBL" id="JAGFMF010011659">
    <property type="protein sequence ID" value="KAG8517182.1"/>
    <property type="molecule type" value="Genomic_DNA"/>
</dbReference>
<feature type="region of interest" description="Disordered" evidence="1">
    <location>
        <begin position="104"/>
        <end position="132"/>
    </location>
</feature>
<evidence type="ECO:0000313" key="3">
    <source>
        <dbReference type="Proteomes" id="UP000700334"/>
    </source>
</evidence>
<protein>
    <submittedName>
        <fullName evidence="2">Uncharacterized protein</fullName>
    </submittedName>
</protein>
<sequence>MGAPAAVPVPALFRFRPTGPSRPQKPIQDTSLIRPPSKTTPFAYPGPAPEPPASRDGPAPVETNPPMPRSRRSELASSCFGCHGSTLSALVLLSRSRSGVASWARSPSRSALSVMVPLSSPSGHALPRRRPE</sequence>
<name>A0A8J6AE63_GALPY</name>
<reference evidence="2" key="1">
    <citation type="journal article" date="2021" name="Evol. Appl.">
        <title>The genome of the Pyrenean desman and the effects of bottlenecks and inbreeding on the genomic landscape of an endangered species.</title>
        <authorList>
            <person name="Escoda L."/>
            <person name="Castresana J."/>
        </authorList>
    </citation>
    <scope>NUCLEOTIDE SEQUENCE</scope>
    <source>
        <strain evidence="2">IBE-C5619</strain>
    </source>
</reference>
<comment type="caution">
    <text evidence="2">The sequence shown here is derived from an EMBL/GenBank/DDBJ whole genome shotgun (WGS) entry which is preliminary data.</text>
</comment>
<evidence type="ECO:0000256" key="1">
    <source>
        <dbReference type="SAM" id="MobiDB-lite"/>
    </source>
</evidence>
<keyword evidence="3" id="KW-1185">Reference proteome</keyword>
<proteinExistence type="predicted"/>
<dbReference type="AlphaFoldDB" id="A0A8J6AE63"/>
<feature type="region of interest" description="Disordered" evidence="1">
    <location>
        <begin position="1"/>
        <end position="77"/>
    </location>
</feature>
<evidence type="ECO:0000313" key="2">
    <source>
        <dbReference type="EMBL" id="KAG8517182.1"/>
    </source>
</evidence>
<organism evidence="2 3">
    <name type="scientific">Galemys pyrenaicus</name>
    <name type="common">Iberian desman</name>
    <name type="synonym">Pyrenean desman</name>
    <dbReference type="NCBI Taxonomy" id="202257"/>
    <lineage>
        <taxon>Eukaryota</taxon>
        <taxon>Metazoa</taxon>
        <taxon>Chordata</taxon>
        <taxon>Craniata</taxon>
        <taxon>Vertebrata</taxon>
        <taxon>Euteleostomi</taxon>
        <taxon>Mammalia</taxon>
        <taxon>Eutheria</taxon>
        <taxon>Laurasiatheria</taxon>
        <taxon>Eulipotyphla</taxon>
        <taxon>Talpidae</taxon>
        <taxon>Galemys</taxon>
    </lineage>
</organism>
<accession>A0A8J6AE63</accession>
<gene>
    <name evidence="2" type="ORF">J0S82_009124</name>
</gene>